<protein>
    <recommendedName>
        <fullName evidence="10">DNA-binding protein</fullName>
        <shortName evidence="10">DBP</shortName>
    </recommendedName>
    <alternativeName>
        <fullName evidence="10">Early 2A protein</fullName>
    </alternativeName>
    <alternativeName>
        <fullName evidence="10">Early E2A DNA-binding protein</fullName>
    </alternativeName>
</protein>
<evidence type="ECO:0000256" key="10">
    <source>
        <dbReference type="HAMAP-Rule" id="MF_04054"/>
    </source>
</evidence>
<comment type="domain">
    <text evidence="10">The C-terminal arm bridges DBP molecules together, thereby creating a chain.</text>
</comment>
<gene>
    <name evidence="10" type="primary">DBP</name>
</gene>
<name>A0A5B8MDM9_9ADEN</name>
<feature type="binding site" evidence="10">
    <location>
        <position position="338"/>
    </location>
    <ligand>
        <name>Zn(2+)</name>
        <dbReference type="ChEBI" id="CHEBI:29105"/>
        <label>2</label>
    </ligand>
</feature>
<dbReference type="GO" id="GO:0019028">
    <property type="term" value="C:viral capsid"/>
    <property type="evidence" value="ECO:0007669"/>
    <property type="project" value="UniProtKB-UniRule"/>
</dbReference>
<sequence>MKRSGDFGRATSSADSSGEEEELGPLVIDEGVAVRSGGGGVARKRRLLLPAAEDAMPPPTPRKPARRSAPSPLDSPGGSPTLPPRTVATAAAGIRVPGAAASRVGGAAAATRALLGSDEQAWQRAMDLAVGICVPLKVDVKGLTLLPDAGTLECLRKACQAWLNESKVFLPLTYSTHKSVLTVMARFLLDFILRTSGLNASSWSPTGCVVWRHQCTDGEGGGNLHCLHGLPMLSRDHVIEMDVNSENGQRALKETPHKTKITTNRWNRNVVQLRHDDAACCQHDAALNAGTFSGRSCGMFYSEAAKALQAFQQIMAFQRACYPKMQSATTHLLMPIKCDCNWGQSQLPLLGRQVCKVTPFSINAGASVDKAQVEDPKLLASVEHPSVLVFQCCNPVYRQSRANAQRNCDFKISAPDMIAALQLVKQMWAALNEQAAPVTVPEFRWDPAYQHQNVILPMDQYDADESLF</sequence>
<evidence type="ECO:0000256" key="5">
    <source>
        <dbReference type="ARBA" id="ARBA00022705"/>
    </source>
</evidence>
<dbReference type="HAMAP" id="MF_04054">
    <property type="entry name" value="ADV_DNB2"/>
    <property type="match status" value="1"/>
</dbReference>
<keyword evidence="6 10" id="KW-0479">Metal-binding</keyword>
<evidence type="ECO:0000256" key="3">
    <source>
        <dbReference type="ARBA" id="ARBA00022562"/>
    </source>
</evidence>
<dbReference type="InterPro" id="IPR036368">
    <property type="entry name" value="ADBP_zn-bd_sf"/>
</dbReference>
<feature type="binding site" evidence="10">
    <location>
        <position position="228"/>
    </location>
    <ligand>
        <name>Zn(2+)</name>
        <dbReference type="ChEBI" id="CHEBI:29105"/>
        <label>1</label>
    </ligand>
</feature>
<dbReference type="Pfam" id="PF03728">
    <property type="entry name" value="Viral_DNA_Zn_bi"/>
    <property type="match status" value="2"/>
</dbReference>
<feature type="domain" description="Adenovirus DNA-binding zinc-binding" evidence="13">
    <location>
        <begin position="225"/>
        <end position="325"/>
    </location>
</feature>
<evidence type="ECO:0000256" key="7">
    <source>
        <dbReference type="ARBA" id="ARBA00022833"/>
    </source>
</evidence>
<dbReference type="Proteomes" id="UP000501954">
    <property type="component" value="Segment"/>
</dbReference>
<dbReference type="GO" id="GO:0042025">
    <property type="term" value="C:host cell nucleus"/>
    <property type="evidence" value="ECO:0007669"/>
    <property type="project" value="UniProtKB-SubCell"/>
</dbReference>
<evidence type="ECO:0000256" key="8">
    <source>
        <dbReference type="ARBA" id="ARBA00023109"/>
    </source>
</evidence>
<dbReference type="InterPro" id="IPR036367">
    <property type="entry name" value="Ad_DBP_C_sf"/>
</dbReference>
<comment type="subunit">
    <text evidence="10">Homomultimerizes on viral ssDNA bound to pTP. Forms a initiation complex with viral polymerase, pTP and hosts NFIA and POU2F1/OCT1. Interacts with host SRCAP.</text>
</comment>
<evidence type="ECO:0000313" key="15">
    <source>
        <dbReference type="Proteomes" id="UP000501954"/>
    </source>
</evidence>
<dbReference type="Pfam" id="PF02236">
    <property type="entry name" value="Viral_DNA_bi"/>
    <property type="match status" value="1"/>
</dbReference>
<evidence type="ECO:0000256" key="1">
    <source>
        <dbReference type="ARBA" id="ARBA00022518"/>
    </source>
</evidence>
<keyword evidence="4 10" id="KW-0945">Host-virus interaction</keyword>
<evidence type="ECO:0000313" key="14">
    <source>
        <dbReference type="EMBL" id="QDZ17470.1"/>
    </source>
</evidence>
<keyword evidence="1 10" id="KW-0244">Early protein</keyword>
<dbReference type="InterPro" id="IPR036362">
    <property type="entry name" value="Adenovirus_DNA-bd_N_sf"/>
</dbReference>
<feature type="domain" description="Adenovirus DNA-binding all-alpha" evidence="12">
    <location>
        <begin position="123"/>
        <end position="198"/>
    </location>
</feature>
<feature type="binding site" evidence="10">
    <location>
        <position position="297"/>
    </location>
    <ligand>
        <name>Zn(2+)</name>
        <dbReference type="ChEBI" id="CHEBI:29105"/>
        <label>1</label>
    </ligand>
</feature>
<comment type="similarity">
    <text evidence="10">Belongs to the adenoviridae E2A DNA-binding protein family.</text>
</comment>
<keyword evidence="2 10" id="KW-0597">Phosphoprotein</keyword>
<keyword evidence="15" id="KW-1185">Reference proteome</keyword>
<feature type="domain" description="Adenovirus DNA-binding zinc-binding" evidence="13">
    <location>
        <begin position="337"/>
        <end position="431"/>
    </location>
</feature>
<evidence type="ECO:0000256" key="11">
    <source>
        <dbReference type="SAM" id="MobiDB-lite"/>
    </source>
</evidence>
<keyword evidence="9 10" id="KW-0238">DNA-binding</keyword>
<evidence type="ECO:0000256" key="4">
    <source>
        <dbReference type="ARBA" id="ARBA00022581"/>
    </source>
</evidence>
<comment type="caution">
    <text evidence="10">Lacks conserved residue(s) required for the propagation of feature annotation.</text>
</comment>
<dbReference type="GO" id="GO:0045740">
    <property type="term" value="P:positive regulation of DNA replication"/>
    <property type="evidence" value="ECO:0007669"/>
    <property type="project" value="UniProtKB-UniRule"/>
</dbReference>
<proteinExistence type="inferred from homology"/>
<feature type="binding site" evidence="10">
    <location>
        <position position="226"/>
    </location>
    <ligand>
        <name>Zn(2+)</name>
        <dbReference type="ChEBI" id="CHEBI:29105"/>
        <label>1</label>
    </ligand>
</feature>
<feature type="region of interest" description="Disordered" evidence="11">
    <location>
        <begin position="1"/>
        <end position="83"/>
    </location>
</feature>
<accession>A0A5B8MDM9</accession>
<comment type="subcellular location">
    <subcellularLocation>
        <location evidence="10">Host nucleus</location>
    </subcellularLocation>
    <text evidence="10">Accumulates in infected cells.</text>
</comment>
<feature type="binding site" evidence="10">
    <location>
        <position position="340"/>
    </location>
    <ligand>
        <name>Zn(2+)</name>
        <dbReference type="ChEBI" id="CHEBI:29105"/>
        <label>2</label>
    </ligand>
</feature>
<comment type="function">
    <text evidence="10">Plays a role in the elongation phase of viral strand displacement replication by unwinding the template in an ATP-independent fashion, employing its capacity to form multimers. Also enhances the rate of initiation. Released from template upon second strand synthesis. Assembles in complex with viral pTP, viral pol, host NFIA and host POU2F1/OCT1 on viral origin of replication. Covers the whole ssDNA genome during synthesis. The complementary strand synthesis induces its relese from DNA template. May inhibit cellular transcription mediated by the interaction between host SRCAP and CBP.</text>
</comment>
<evidence type="ECO:0000256" key="9">
    <source>
        <dbReference type="ARBA" id="ARBA00023125"/>
    </source>
</evidence>
<dbReference type="GO" id="GO:0006351">
    <property type="term" value="P:DNA-templated transcription"/>
    <property type="evidence" value="ECO:0007669"/>
    <property type="project" value="UniProtKB-UniRule"/>
</dbReference>
<keyword evidence="5 10" id="KW-0235">DNA replication</keyword>
<keyword evidence="3 10" id="KW-1048">Host nucleus</keyword>
<evidence type="ECO:0000259" key="13">
    <source>
        <dbReference type="Pfam" id="PF03728"/>
    </source>
</evidence>
<dbReference type="Gene3D" id="3.90.148.10">
    <property type="entry name" value="Adenovirus DNA-binding, C-terminal domain superfamily/Adenovirus DNA-binding, zinc binding domain"/>
    <property type="match status" value="1"/>
</dbReference>
<feature type="binding site" evidence="10">
    <location>
        <position position="392"/>
    </location>
    <ligand>
        <name>Zn(2+)</name>
        <dbReference type="ChEBI" id="CHEBI:29105"/>
        <label>2</label>
    </ligand>
</feature>
<organism evidence="14 15">
    <name type="scientific">Ovine adenovirus 8</name>
    <dbReference type="NCBI Taxonomy" id="2601527"/>
    <lineage>
        <taxon>Viruses</taxon>
        <taxon>Varidnaviria</taxon>
        <taxon>Bamfordvirae</taxon>
        <taxon>Preplasmiviricota</taxon>
        <taxon>Polisuviricotina</taxon>
        <taxon>Pharingeaviricetes</taxon>
        <taxon>Rowavirales</taxon>
        <taxon>Adenoviridae</taxon>
        <taxon>Mastadenovirus</taxon>
        <taxon>Mastadenovirus ovisoctavum</taxon>
    </lineage>
</organism>
<dbReference type="InterPro" id="IPR037540">
    <property type="entry name" value="ADV_DNB2"/>
</dbReference>
<dbReference type="GO" id="GO:0039687">
    <property type="term" value="P:viral DNA strand displacement replication"/>
    <property type="evidence" value="ECO:0007669"/>
    <property type="project" value="UniProtKB-UniRule"/>
</dbReference>
<evidence type="ECO:0000256" key="6">
    <source>
        <dbReference type="ARBA" id="ARBA00022723"/>
    </source>
</evidence>
<keyword evidence="8 10" id="KW-1194">Viral DNA replication</keyword>
<dbReference type="Gene3D" id="1.10.269.10">
    <property type="entry name" value="Adenovirus DNA-binding, N-terminal domain"/>
    <property type="match status" value="1"/>
</dbReference>
<feature type="region of interest" description="Flexible loop" evidence="10">
    <location>
        <begin position="239"/>
        <end position="273"/>
    </location>
</feature>
<dbReference type="GO" id="GO:0003677">
    <property type="term" value="F:DNA binding"/>
    <property type="evidence" value="ECO:0007669"/>
    <property type="project" value="UniProtKB-UniRule"/>
</dbReference>
<keyword evidence="7 10" id="KW-0862">Zinc</keyword>
<evidence type="ECO:0000256" key="2">
    <source>
        <dbReference type="ARBA" id="ARBA00022553"/>
    </source>
</evidence>
<dbReference type="SUPFAM" id="SSF47724">
    <property type="entry name" value="Domain of early E2A DNA-binding protein, ADDBP"/>
    <property type="match status" value="1"/>
</dbReference>
<feature type="binding site" evidence="10">
    <location>
        <position position="408"/>
    </location>
    <ligand>
        <name>Zn(2+)</name>
        <dbReference type="ChEBI" id="CHEBI:29105"/>
        <label>2</label>
    </ligand>
</feature>
<dbReference type="InterPro" id="IPR003176">
    <property type="entry name" value="Adenovirus_DNA-bd_a"/>
</dbReference>
<feature type="region of interest" description="C-terminal arm, DBP binding" evidence="10">
    <location>
        <begin position="454"/>
        <end position="468"/>
    </location>
</feature>
<dbReference type="SUPFAM" id="SSF57917">
    <property type="entry name" value="Zn-binding domains of ADDBP"/>
    <property type="match status" value="2"/>
</dbReference>
<evidence type="ECO:0000259" key="12">
    <source>
        <dbReference type="Pfam" id="PF02236"/>
    </source>
</evidence>
<dbReference type="EMBL" id="MK518392">
    <property type="protein sequence ID" value="QDZ17470.1"/>
    <property type="molecule type" value="Genomic_DNA"/>
</dbReference>
<dbReference type="InterPro" id="IPR005376">
    <property type="entry name" value="Adenovirus_DNA-bd_zn-bd"/>
</dbReference>
<reference evidence="14 15" key="1">
    <citation type="journal article" date="2019" name="Arch. Virol.">
        <title>Isolation and complete genome sequence analysis of a novel ovine adenovirus type representing a possible new mastadenovirus species.</title>
        <authorList>
            <person name="Vidovszky M.Z."/>
            <person name="Szeredi L."/>
            <person name="Doszpoly A."/>
            <person name="Harrach B."/>
            <person name="Hornyak A."/>
        </authorList>
    </citation>
    <scope>NUCLEOTIDE SEQUENCE [LARGE SCALE GENOMIC DNA]</scope>
    <source>
        <strain evidence="14 15">7508</strain>
    </source>
</reference>
<dbReference type="GO" id="GO:0008270">
    <property type="term" value="F:zinc ion binding"/>
    <property type="evidence" value="ECO:0007669"/>
    <property type="project" value="UniProtKB-UniRule"/>
</dbReference>
<feature type="binding site" evidence="10">
    <location>
        <position position="281"/>
    </location>
    <ligand>
        <name>Zn(2+)</name>
        <dbReference type="ChEBI" id="CHEBI:29105"/>
        <label>1</label>
    </ligand>
</feature>
<dbReference type="GO" id="GO:0006260">
    <property type="term" value="P:DNA replication"/>
    <property type="evidence" value="ECO:0007669"/>
    <property type="project" value="UniProtKB-KW"/>
</dbReference>